<dbReference type="SUPFAM" id="SSF53383">
    <property type="entry name" value="PLP-dependent transferases"/>
    <property type="match status" value="1"/>
</dbReference>
<reference evidence="6" key="2">
    <citation type="submission" date="2020-09" db="EMBL/GenBank/DDBJ databases">
        <authorList>
            <person name="Sun Q."/>
            <person name="Ohkuma M."/>
        </authorList>
    </citation>
    <scope>NUCLEOTIDE SEQUENCE</scope>
    <source>
        <strain evidence="6">JCM 4477</strain>
    </source>
</reference>
<gene>
    <name evidence="6" type="ORF">GCM10018772_63250</name>
</gene>
<reference evidence="6" key="1">
    <citation type="journal article" date="2014" name="Int. J. Syst. Evol. Microbiol.">
        <title>Complete genome sequence of Corynebacterium casei LMG S-19264T (=DSM 44701T), isolated from a smear-ripened cheese.</title>
        <authorList>
            <consortium name="US DOE Joint Genome Institute (JGI-PGF)"/>
            <person name="Walter F."/>
            <person name="Albersmeier A."/>
            <person name="Kalinowski J."/>
            <person name="Ruckert C."/>
        </authorList>
    </citation>
    <scope>NUCLEOTIDE SEQUENCE</scope>
    <source>
        <strain evidence="6">JCM 4477</strain>
    </source>
</reference>
<dbReference type="GO" id="GO:0030170">
    <property type="term" value="F:pyridoxal phosphate binding"/>
    <property type="evidence" value="ECO:0007669"/>
    <property type="project" value="InterPro"/>
</dbReference>
<organism evidence="6 7">
    <name type="scientific">Streptomyces fumanus</name>
    <dbReference type="NCBI Taxonomy" id="67302"/>
    <lineage>
        <taxon>Bacteria</taxon>
        <taxon>Bacillati</taxon>
        <taxon>Actinomycetota</taxon>
        <taxon>Actinomycetes</taxon>
        <taxon>Kitasatosporales</taxon>
        <taxon>Streptomycetaceae</taxon>
        <taxon>Streptomyces</taxon>
    </lineage>
</organism>
<dbReference type="RefSeq" id="WP_190207875.1">
    <property type="nucleotide sequence ID" value="NZ_BNBI01000018.1"/>
</dbReference>
<keyword evidence="4 5" id="KW-0663">Pyridoxal phosphate</keyword>
<dbReference type="CDD" id="cd00610">
    <property type="entry name" value="OAT_like"/>
    <property type="match status" value="1"/>
</dbReference>
<evidence type="ECO:0000256" key="4">
    <source>
        <dbReference type="ARBA" id="ARBA00022898"/>
    </source>
</evidence>
<dbReference type="EMBL" id="BNBI01000018">
    <property type="protein sequence ID" value="GHF29080.1"/>
    <property type="molecule type" value="Genomic_DNA"/>
</dbReference>
<dbReference type="PROSITE" id="PS00600">
    <property type="entry name" value="AA_TRANSFER_CLASS_3"/>
    <property type="match status" value="1"/>
</dbReference>
<dbReference type="PANTHER" id="PTHR11986:SF79">
    <property type="entry name" value="ACETYLORNITHINE AMINOTRANSFERASE, MITOCHONDRIAL"/>
    <property type="match status" value="1"/>
</dbReference>
<dbReference type="InterPro" id="IPR049704">
    <property type="entry name" value="Aminotrans_3_PPA_site"/>
</dbReference>
<keyword evidence="2 6" id="KW-0032">Aminotransferase</keyword>
<dbReference type="InterPro" id="IPR050103">
    <property type="entry name" value="Class-III_PLP-dep_AT"/>
</dbReference>
<keyword evidence="3" id="KW-0808">Transferase</keyword>
<protein>
    <submittedName>
        <fullName evidence="6">Aminotransferase</fullName>
    </submittedName>
</protein>
<dbReference type="FunFam" id="3.40.640.10:FF:000004">
    <property type="entry name" value="Acetylornithine aminotransferase"/>
    <property type="match status" value="1"/>
</dbReference>
<dbReference type="AlphaFoldDB" id="A0A919EAN9"/>
<dbReference type="GO" id="GO:0008483">
    <property type="term" value="F:transaminase activity"/>
    <property type="evidence" value="ECO:0007669"/>
    <property type="project" value="UniProtKB-KW"/>
</dbReference>
<name>A0A919EAN9_9ACTN</name>
<keyword evidence="7" id="KW-1185">Reference proteome</keyword>
<evidence type="ECO:0000256" key="5">
    <source>
        <dbReference type="RuleBase" id="RU003560"/>
    </source>
</evidence>
<evidence type="ECO:0000256" key="1">
    <source>
        <dbReference type="ARBA" id="ARBA00001933"/>
    </source>
</evidence>
<dbReference type="Gene3D" id="3.40.640.10">
    <property type="entry name" value="Type I PLP-dependent aspartate aminotransferase-like (Major domain)"/>
    <property type="match status" value="1"/>
</dbReference>
<dbReference type="Pfam" id="PF00202">
    <property type="entry name" value="Aminotran_3"/>
    <property type="match status" value="1"/>
</dbReference>
<comment type="similarity">
    <text evidence="5">Belongs to the class-III pyridoxal-phosphate-dependent aminotransferase family.</text>
</comment>
<dbReference type="PIRSF" id="PIRSF000521">
    <property type="entry name" value="Transaminase_4ab_Lys_Orn"/>
    <property type="match status" value="1"/>
</dbReference>
<sequence>MTVSPPAPRTTGEDVVDLYLRHIGSGRAVMGRVMGGMAEIGSEGPWIHADDGRRFLNFGGYGVFLLGHRHPAVVEAVHRQIDTHPLASRVFLEPVAARAAKALATHTPPGLDFVHFVNSGAEATEAALKLARAHGRTAVITTRRGFHGKTLGALSVTANDTYQDPFRPLLPDVTQVDHDDPAGLEQALAAHRDRAVVILEPVQGEGGVRIPRPGYLRRVVELCRTYGALLVVDEIQTGMGRLGTWWGVDAEDVRPDIMLVGKGLSGGVVPIAAMVATAEAYDPFGRDPYLHTSTFGASPIACAAALATVTAMEREDTVARAAALGARVLDGVRKICAPYQGGLVREVRGRGLLIGIEFTKEQAVGDLLLEMIGRGVLVNHSLNATRVLRLTPPAVVDDAALELFLTTFTEGLRSTAARIPV</sequence>
<comment type="cofactor">
    <cofactor evidence="1">
        <name>pyridoxal 5'-phosphate</name>
        <dbReference type="ChEBI" id="CHEBI:597326"/>
    </cofactor>
</comment>
<dbReference type="Gene3D" id="3.90.1150.10">
    <property type="entry name" value="Aspartate Aminotransferase, domain 1"/>
    <property type="match status" value="1"/>
</dbReference>
<evidence type="ECO:0000313" key="7">
    <source>
        <dbReference type="Proteomes" id="UP000630718"/>
    </source>
</evidence>
<dbReference type="InterPro" id="IPR005814">
    <property type="entry name" value="Aminotrans_3"/>
</dbReference>
<evidence type="ECO:0000256" key="3">
    <source>
        <dbReference type="ARBA" id="ARBA00022679"/>
    </source>
</evidence>
<comment type="caution">
    <text evidence="6">The sequence shown here is derived from an EMBL/GenBank/DDBJ whole genome shotgun (WGS) entry which is preliminary data.</text>
</comment>
<proteinExistence type="inferred from homology"/>
<dbReference type="PANTHER" id="PTHR11986">
    <property type="entry name" value="AMINOTRANSFERASE CLASS III"/>
    <property type="match status" value="1"/>
</dbReference>
<dbReference type="Proteomes" id="UP000630718">
    <property type="component" value="Unassembled WGS sequence"/>
</dbReference>
<evidence type="ECO:0000313" key="6">
    <source>
        <dbReference type="EMBL" id="GHF29080.1"/>
    </source>
</evidence>
<evidence type="ECO:0000256" key="2">
    <source>
        <dbReference type="ARBA" id="ARBA00022576"/>
    </source>
</evidence>
<dbReference type="InterPro" id="IPR015422">
    <property type="entry name" value="PyrdxlP-dep_Trfase_small"/>
</dbReference>
<dbReference type="InterPro" id="IPR015424">
    <property type="entry name" value="PyrdxlP-dep_Trfase"/>
</dbReference>
<dbReference type="GO" id="GO:0042802">
    <property type="term" value="F:identical protein binding"/>
    <property type="evidence" value="ECO:0007669"/>
    <property type="project" value="TreeGrafter"/>
</dbReference>
<dbReference type="InterPro" id="IPR015421">
    <property type="entry name" value="PyrdxlP-dep_Trfase_major"/>
</dbReference>
<accession>A0A919EAN9</accession>